<dbReference type="SUPFAM" id="SSF56112">
    <property type="entry name" value="Protein kinase-like (PK-like)"/>
    <property type="match status" value="1"/>
</dbReference>
<gene>
    <name evidence="14" type="ORF">SI8410_08011660</name>
</gene>
<dbReference type="GO" id="GO:0000307">
    <property type="term" value="C:cyclin-dependent protein kinase holoenzyme complex"/>
    <property type="evidence" value="ECO:0007669"/>
    <property type="project" value="TreeGrafter"/>
</dbReference>
<evidence type="ECO:0000256" key="1">
    <source>
        <dbReference type="ARBA" id="ARBA00006485"/>
    </source>
</evidence>
<dbReference type="SMART" id="SM00220">
    <property type="entry name" value="S_TKc"/>
    <property type="match status" value="1"/>
</dbReference>
<dbReference type="GO" id="GO:0032968">
    <property type="term" value="P:positive regulation of transcription elongation by RNA polymerase II"/>
    <property type="evidence" value="ECO:0007669"/>
    <property type="project" value="TreeGrafter"/>
</dbReference>
<dbReference type="GO" id="GO:0004693">
    <property type="term" value="F:cyclin-dependent protein serine/threonine kinase activity"/>
    <property type="evidence" value="ECO:0007669"/>
    <property type="project" value="UniProtKB-EC"/>
</dbReference>
<feature type="domain" description="Protein kinase" evidence="13">
    <location>
        <begin position="25"/>
        <end position="324"/>
    </location>
</feature>
<protein>
    <recommendedName>
        <fullName evidence="13">Protein kinase domain-containing protein</fullName>
    </recommendedName>
</protein>
<reference evidence="14" key="1">
    <citation type="submission" date="2020-02" db="EMBL/GenBank/DDBJ databases">
        <authorList>
            <person name="Scholz U."/>
            <person name="Mascher M."/>
            <person name="Fiebig A."/>
        </authorList>
    </citation>
    <scope>NUCLEOTIDE SEQUENCE</scope>
</reference>
<keyword evidence="3" id="KW-0597">Phosphoprotein</keyword>
<keyword evidence="4" id="KW-0808">Transferase</keyword>
<dbReference type="GO" id="GO:0009615">
    <property type="term" value="P:response to virus"/>
    <property type="evidence" value="ECO:0007669"/>
    <property type="project" value="UniProtKB-ARBA"/>
</dbReference>
<dbReference type="PROSITE" id="PS50011">
    <property type="entry name" value="PROTEIN_KINASE_DOM"/>
    <property type="match status" value="1"/>
</dbReference>
<evidence type="ECO:0000256" key="12">
    <source>
        <dbReference type="SAM" id="MobiDB-lite"/>
    </source>
</evidence>
<feature type="compositionally biased region" description="Basic and acidic residues" evidence="12">
    <location>
        <begin position="335"/>
        <end position="347"/>
    </location>
</feature>
<evidence type="ECO:0000256" key="2">
    <source>
        <dbReference type="ARBA" id="ARBA00022527"/>
    </source>
</evidence>
<comment type="similarity">
    <text evidence="1">Belongs to the protein kinase superfamily. CMGC Ser/Thr protein kinase family. CDC2/CDKX subfamily.</text>
</comment>
<evidence type="ECO:0000313" key="15">
    <source>
        <dbReference type="Proteomes" id="UP000663760"/>
    </source>
</evidence>
<dbReference type="InterPro" id="IPR011009">
    <property type="entry name" value="Kinase-like_dom_sf"/>
</dbReference>
<feature type="compositionally biased region" description="Polar residues" evidence="12">
    <location>
        <begin position="541"/>
        <end position="552"/>
    </location>
</feature>
<dbReference type="GO" id="GO:0005524">
    <property type="term" value="F:ATP binding"/>
    <property type="evidence" value="ECO:0007669"/>
    <property type="project" value="UniProtKB-UniRule"/>
</dbReference>
<dbReference type="PANTHER" id="PTHR24056">
    <property type="entry name" value="CELL DIVISION PROTEIN KINASE"/>
    <property type="match status" value="1"/>
</dbReference>
<dbReference type="EMBL" id="LR746271">
    <property type="protein sequence ID" value="CAA7400982.1"/>
    <property type="molecule type" value="Genomic_DNA"/>
</dbReference>
<dbReference type="PANTHER" id="PTHR24056:SF546">
    <property type="entry name" value="CYCLIN-DEPENDENT KINASE 12"/>
    <property type="match status" value="1"/>
</dbReference>
<evidence type="ECO:0000256" key="9">
    <source>
        <dbReference type="ARBA" id="ARBA00048367"/>
    </source>
</evidence>
<keyword evidence="15" id="KW-1185">Reference proteome</keyword>
<comment type="catalytic activity">
    <reaction evidence="9">
        <text>L-seryl-[protein] + ATP = O-phospho-L-seryl-[protein] + ADP + H(+)</text>
        <dbReference type="Rhea" id="RHEA:17989"/>
        <dbReference type="Rhea" id="RHEA-COMP:9863"/>
        <dbReference type="Rhea" id="RHEA-COMP:11604"/>
        <dbReference type="ChEBI" id="CHEBI:15378"/>
        <dbReference type="ChEBI" id="CHEBI:29999"/>
        <dbReference type="ChEBI" id="CHEBI:30616"/>
        <dbReference type="ChEBI" id="CHEBI:83421"/>
        <dbReference type="ChEBI" id="CHEBI:456216"/>
        <dbReference type="EC" id="2.7.11.22"/>
    </reaction>
</comment>
<dbReference type="Gene3D" id="3.30.200.20">
    <property type="entry name" value="Phosphorylase Kinase, domain 1"/>
    <property type="match status" value="1"/>
</dbReference>
<dbReference type="Pfam" id="PF00069">
    <property type="entry name" value="Pkinase"/>
    <property type="match status" value="1"/>
</dbReference>
<organism evidence="14 15">
    <name type="scientific">Spirodela intermedia</name>
    <name type="common">Intermediate duckweed</name>
    <dbReference type="NCBI Taxonomy" id="51605"/>
    <lineage>
        <taxon>Eukaryota</taxon>
        <taxon>Viridiplantae</taxon>
        <taxon>Streptophyta</taxon>
        <taxon>Embryophyta</taxon>
        <taxon>Tracheophyta</taxon>
        <taxon>Spermatophyta</taxon>
        <taxon>Magnoliopsida</taxon>
        <taxon>Liliopsida</taxon>
        <taxon>Araceae</taxon>
        <taxon>Lemnoideae</taxon>
        <taxon>Spirodela</taxon>
    </lineage>
</organism>
<feature type="region of interest" description="Disordered" evidence="12">
    <location>
        <begin position="335"/>
        <end position="552"/>
    </location>
</feature>
<dbReference type="GO" id="GO:0005634">
    <property type="term" value="C:nucleus"/>
    <property type="evidence" value="ECO:0007669"/>
    <property type="project" value="TreeGrafter"/>
</dbReference>
<evidence type="ECO:0000313" key="14">
    <source>
        <dbReference type="EMBL" id="CAA7400982.1"/>
    </source>
</evidence>
<evidence type="ECO:0000256" key="5">
    <source>
        <dbReference type="ARBA" id="ARBA00022741"/>
    </source>
</evidence>
<evidence type="ECO:0000256" key="7">
    <source>
        <dbReference type="ARBA" id="ARBA00022840"/>
    </source>
</evidence>
<evidence type="ECO:0000259" key="13">
    <source>
        <dbReference type="PROSITE" id="PS50011"/>
    </source>
</evidence>
<dbReference type="AlphaFoldDB" id="A0A7I8KU39"/>
<evidence type="ECO:0000256" key="4">
    <source>
        <dbReference type="ARBA" id="ARBA00022679"/>
    </source>
</evidence>
<dbReference type="PROSITE" id="PS00107">
    <property type="entry name" value="PROTEIN_KINASE_ATP"/>
    <property type="match status" value="1"/>
</dbReference>
<feature type="compositionally biased region" description="Gly residues" evidence="12">
    <location>
        <begin position="431"/>
        <end position="458"/>
    </location>
</feature>
<feature type="compositionally biased region" description="Pro residues" evidence="12">
    <location>
        <begin position="461"/>
        <end position="472"/>
    </location>
</feature>
<feature type="binding site" evidence="11">
    <location>
        <position position="54"/>
    </location>
    <ligand>
        <name>ATP</name>
        <dbReference type="ChEBI" id="CHEBI:30616"/>
    </ligand>
</feature>
<keyword evidence="6" id="KW-0418">Kinase</keyword>
<dbReference type="PROSITE" id="PS00108">
    <property type="entry name" value="PROTEIN_KINASE_ST"/>
    <property type="match status" value="1"/>
</dbReference>
<dbReference type="InterPro" id="IPR050108">
    <property type="entry name" value="CDK"/>
</dbReference>
<evidence type="ECO:0000256" key="10">
    <source>
        <dbReference type="ARBA" id="ARBA00049280"/>
    </source>
</evidence>
<accession>A0A7I8KU39</accession>
<comment type="catalytic activity">
    <reaction evidence="10">
        <text>[DNA-directed RNA polymerase] + ATP = phospho-[DNA-directed RNA polymerase] + ADP + H(+)</text>
        <dbReference type="Rhea" id="RHEA:10216"/>
        <dbReference type="Rhea" id="RHEA-COMP:11321"/>
        <dbReference type="Rhea" id="RHEA-COMP:11322"/>
        <dbReference type="ChEBI" id="CHEBI:15378"/>
        <dbReference type="ChEBI" id="CHEBI:30616"/>
        <dbReference type="ChEBI" id="CHEBI:43176"/>
        <dbReference type="ChEBI" id="CHEBI:68546"/>
        <dbReference type="ChEBI" id="CHEBI:456216"/>
        <dbReference type="EC" id="2.7.11.23"/>
    </reaction>
</comment>
<comment type="catalytic activity">
    <reaction evidence="8">
        <text>L-threonyl-[protein] + ATP = O-phospho-L-threonyl-[protein] + ADP + H(+)</text>
        <dbReference type="Rhea" id="RHEA:46608"/>
        <dbReference type="Rhea" id="RHEA-COMP:11060"/>
        <dbReference type="Rhea" id="RHEA-COMP:11605"/>
        <dbReference type="ChEBI" id="CHEBI:15378"/>
        <dbReference type="ChEBI" id="CHEBI:30013"/>
        <dbReference type="ChEBI" id="CHEBI:30616"/>
        <dbReference type="ChEBI" id="CHEBI:61977"/>
        <dbReference type="ChEBI" id="CHEBI:456216"/>
        <dbReference type="EC" id="2.7.11.22"/>
    </reaction>
</comment>
<dbReference type="FunFam" id="3.30.200.20:FF:000272">
    <property type="entry name" value="Cyclin-dependent kinase C-2"/>
    <property type="match status" value="1"/>
</dbReference>
<evidence type="ECO:0000256" key="6">
    <source>
        <dbReference type="ARBA" id="ARBA00022777"/>
    </source>
</evidence>
<evidence type="ECO:0000256" key="11">
    <source>
        <dbReference type="PROSITE-ProRule" id="PRU10141"/>
    </source>
</evidence>
<dbReference type="InterPro" id="IPR008271">
    <property type="entry name" value="Ser/Thr_kinase_AS"/>
</dbReference>
<keyword evidence="5 11" id="KW-0547">Nucleotide-binding</keyword>
<dbReference type="GO" id="GO:0008353">
    <property type="term" value="F:RNA polymerase II CTD heptapeptide repeat kinase activity"/>
    <property type="evidence" value="ECO:0007669"/>
    <property type="project" value="UniProtKB-EC"/>
</dbReference>
<dbReference type="OrthoDB" id="28397at2759"/>
<dbReference type="CDD" id="cd07840">
    <property type="entry name" value="STKc_CDK9_like"/>
    <property type="match status" value="1"/>
</dbReference>
<dbReference type="Gene3D" id="1.10.510.10">
    <property type="entry name" value="Transferase(Phosphotransferase) domain 1"/>
    <property type="match status" value="1"/>
</dbReference>
<name>A0A7I8KU39_SPIIN</name>
<evidence type="ECO:0000256" key="3">
    <source>
        <dbReference type="ARBA" id="ARBA00022553"/>
    </source>
</evidence>
<keyword evidence="2" id="KW-0723">Serine/threonine-protein kinase</keyword>
<feature type="compositionally biased region" description="Gly residues" evidence="12">
    <location>
        <begin position="484"/>
        <end position="532"/>
    </location>
</feature>
<dbReference type="InterPro" id="IPR017441">
    <property type="entry name" value="Protein_kinase_ATP_BS"/>
</dbReference>
<keyword evidence="7 11" id="KW-0067">ATP-binding</keyword>
<feature type="compositionally biased region" description="Low complexity" evidence="12">
    <location>
        <begin position="385"/>
        <end position="402"/>
    </location>
</feature>
<evidence type="ECO:0000256" key="8">
    <source>
        <dbReference type="ARBA" id="ARBA00047811"/>
    </source>
</evidence>
<dbReference type="FunFam" id="1.10.510.10:FF:000273">
    <property type="entry name" value="Cyclin-dependent kinase C-2"/>
    <property type="match status" value="1"/>
</dbReference>
<proteinExistence type="inferred from homology"/>
<sequence>MAIAVPGQLNLDESPSWGSRSVDCFEKLEQIGEGTYGQVYMAREIRTGEIVALKKIRMDNEREGFPITAIREIKILKKLHHENIIRLKEIVTSPGPEKDEHGKPDGNKYKGSIYMVFEYMDHDLTGLSDRPGMRFTVPQIKCYMRQLLTGLHYCHVNQVLHRDIKGSNLLIDNDGNLKLADFGLARSFSSDQNANLTNRVITLWYRPPELLLGATKYGPAVDMWSVGCIFAELLHGKPILPGKNEPEQLTKIFELCGTPDEVNWPGVSKIPWYNNFKPPKPMKRRVREAFKHFDRHALELLERMLTLDPSQRISAKDALDAEYFWTDPLPCDPKSLPKYESSHEFQTKKKRQQQRQNEENAKRQKMQHPQPHSRLPPIQQTGPVHPQLRPGPGQPLPLHGAPVPAMAGMSHHYQKPRGPAGGPNRYPPGGNPSGGGYNPSRGGQGSSGGGTAGGGYGGSAPYPPQGRGPPYPGGGSSSMPAAGGPRGGAPAGYGVGGPNYPQGGGSGGGGGGSSGGSGGGGGHYGGSSGGQSRGPNMMGGNRNQQQYGGWHS</sequence>
<dbReference type="Proteomes" id="UP000663760">
    <property type="component" value="Chromosome 8"/>
</dbReference>
<dbReference type="InterPro" id="IPR000719">
    <property type="entry name" value="Prot_kinase_dom"/>
</dbReference>